<dbReference type="AlphaFoldDB" id="A0AA39D418"/>
<reference evidence="1" key="1">
    <citation type="submission" date="2022-10" db="EMBL/GenBank/DDBJ databases">
        <title>Culturing micro-colonial fungi from biological soil crusts in the Mojave desert and describing Neophaeococcomyces mojavensis, and introducing the new genera and species Taxawa tesnikishii.</title>
        <authorList>
            <person name="Kurbessoian T."/>
            <person name="Stajich J.E."/>
        </authorList>
    </citation>
    <scope>NUCLEOTIDE SEQUENCE</scope>
    <source>
        <strain evidence="1">TK_35</strain>
    </source>
</reference>
<protein>
    <submittedName>
        <fullName evidence="1">Uncharacterized protein</fullName>
    </submittedName>
</protein>
<keyword evidence="2" id="KW-1185">Reference proteome</keyword>
<name>A0AA39D418_9EURO</name>
<dbReference type="EMBL" id="JAPDRN010000005">
    <property type="protein sequence ID" value="KAJ9644953.1"/>
    <property type="molecule type" value="Genomic_DNA"/>
</dbReference>
<gene>
    <name evidence="1" type="ORF">H2204_001415</name>
</gene>
<accession>A0AA39D418</accession>
<dbReference type="Proteomes" id="UP001172681">
    <property type="component" value="Unassembled WGS sequence"/>
</dbReference>
<evidence type="ECO:0000313" key="1">
    <source>
        <dbReference type="EMBL" id="KAJ9644953.1"/>
    </source>
</evidence>
<sequence length="535" mass="62101">MEAPVERKDCAHRSLLMLPPEVIKEILRNLVLIERNRTYEDVWGGMDWPYTDMVRDTNEFRDWWKRFDDMSRPTTERVARDKELRWARGLSKDTVRLDLTILRVCKSLHEEGVKIFHQENKFIAVFGTGTVFQSEGMKWPKFWAPSWRWDAKNHRFLRMWFGQDAVVDINPVLSLFRQGGGHHKDNFKLMPAADLSSMAPALAADHWSSKQLPINNIQFKFDLTIRANARPSDFGGSNQGKDDIIDYLTPRLLMWIGESLRRVTISVSAPDTVGDNVQICVDLAESIISIVQAWNWVARERQAELFTRHLETHLETIDNAVKECNVEKADRAFCRLCEDVQALRWHPTLQPTSQMRDFESISLTDLPSAYWSIYALACHSIGSLVTTKQTYPKRFPDQISFLRWALMRAEIPMTHLKRDPEWQLRAILQFARLLIDAGCTRWVVYDCIHTAAKIFDHCLSDDNESGQVQRLRDLKRHIPAYRSLSTEPESYQYPHPKELTPGDIAGIDQLARNWIQEVEMLCGEAQMSLSQFQVI</sequence>
<evidence type="ECO:0000313" key="2">
    <source>
        <dbReference type="Proteomes" id="UP001172681"/>
    </source>
</evidence>
<proteinExistence type="predicted"/>
<comment type="caution">
    <text evidence="1">The sequence shown here is derived from an EMBL/GenBank/DDBJ whole genome shotgun (WGS) entry which is preliminary data.</text>
</comment>
<organism evidence="1 2">
    <name type="scientific">Knufia peltigerae</name>
    <dbReference type="NCBI Taxonomy" id="1002370"/>
    <lineage>
        <taxon>Eukaryota</taxon>
        <taxon>Fungi</taxon>
        <taxon>Dikarya</taxon>
        <taxon>Ascomycota</taxon>
        <taxon>Pezizomycotina</taxon>
        <taxon>Eurotiomycetes</taxon>
        <taxon>Chaetothyriomycetidae</taxon>
        <taxon>Chaetothyriales</taxon>
        <taxon>Trichomeriaceae</taxon>
        <taxon>Knufia</taxon>
    </lineage>
</organism>